<sequence length="367" mass="39270">MHKRYLAGTAVLALALGLLSGCSDNSKNEESKATDEGSSAVSIAIDQSALAVQSWKMDNSHVVPVAGKVLSDGQPVSGVEVNLAGKRNVTTSEDGSFEFMVDRSIPQTLSVSVTSAEQAAIAGKSVGQSAKTALLAAKSSVDIYYPVQVVDVKASANDPEAVEVHARAVVEEGQDFPVTALYNYAIRGTVKAADGSPVKDAIVSFVRDNGEGWSRSEPSNDKGEYVLYYSPEEDEDLSLNVHVGETKYSLPENRVYRFPEDTSVQTDITLPAEGNIITDKPPTLVSQAAEGAVYWSVMIGVNADSPYTVTLPDKDGSFVLTISKKAWEQAPSFFETRVSRFLLKPIAAGDTVSSADILLLRRTNRRA</sequence>
<keyword evidence="1" id="KW-0732">Signal</keyword>
<dbReference type="PROSITE" id="PS51257">
    <property type="entry name" value="PROKAR_LIPOPROTEIN"/>
    <property type="match status" value="1"/>
</dbReference>
<dbReference type="Proteomes" id="UP000266340">
    <property type="component" value="Unassembled WGS sequence"/>
</dbReference>
<protein>
    <recommendedName>
        <fullName evidence="4">Carboxypeptidase regulatory-like domain-containing protein</fullName>
    </recommendedName>
</protein>
<feature type="chain" id="PRO_5039172727" description="Carboxypeptidase regulatory-like domain-containing protein" evidence="1">
    <location>
        <begin position="21"/>
        <end position="367"/>
    </location>
</feature>
<proteinExistence type="predicted"/>
<dbReference type="InterPro" id="IPR008969">
    <property type="entry name" value="CarboxyPept-like_regulatory"/>
</dbReference>
<reference evidence="2 3" key="1">
    <citation type="submission" date="2018-09" db="EMBL/GenBank/DDBJ databases">
        <title>Cohnella cavernae sp. nov., isolated from a karst cave.</title>
        <authorList>
            <person name="Zhu H."/>
        </authorList>
    </citation>
    <scope>NUCLEOTIDE SEQUENCE [LARGE SCALE GENOMIC DNA]</scope>
    <source>
        <strain evidence="2 3">K2E09-144</strain>
    </source>
</reference>
<accession>A0A398CMK1</accession>
<organism evidence="2 3">
    <name type="scientific">Cohnella faecalis</name>
    <dbReference type="NCBI Taxonomy" id="2315694"/>
    <lineage>
        <taxon>Bacteria</taxon>
        <taxon>Bacillati</taxon>
        <taxon>Bacillota</taxon>
        <taxon>Bacilli</taxon>
        <taxon>Bacillales</taxon>
        <taxon>Paenibacillaceae</taxon>
        <taxon>Cohnella</taxon>
    </lineage>
</organism>
<comment type="caution">
    <text evidence="2">The sequence shown here is derived from an EMBL/GenBank/DDBJ whole genome shotgun (WGS) entry which is preliminary data.</text>
</comment>
<dbReference type="SUPFAM" id="SSF49464">
    <property type="entry name" value="Carboxypeptidase regulatory domain-like"/>
    <property type="match status" value="1"/>
</dbReference>
<name>A0A398CMK1_9BACL</name>
<feature type="signal peptide" evidence="1">
    <location>
        <begin position="1"/>
        <end position="20"/>
    </location>
</feature>
<evidence type="ECO:0000313" key="2">
    <source>
        <dbReference type="EMBL" id="RIE03685.1"/>
    </source>
</evidence>
<evidence type="ECO:0008006" key="4">
    <source>
        <dbReference type="Google" id="ProtNLM"/>
    </source>
</evidence>
<keyword evidence="3" id="KW-1185">Reference proteome</keyword>
<dbReference type="OrthoDB" id="2788780at2"/>
<dbReference type="EMBL" id="QXJM01000032">
    <property type="protein sequence ID" value="RIE03685.1"/>
    <property type="molecule type" value="Genomic_DNA"/>
</dbReference>
<gene>
    <name evidence="2" type="ORF">D3H35_10325</name>
</gene>
<evidence type="ECO:0000256" key="1">
    <source>
        <dbReference type="SAM" id="SignalP"/>
    </source>
</evidence>
<evidence type="ECO:0000313" key="3">
    <source>
        <dbReference type="Proteomes" id="UP000266340"/>
    </source>
</evidence>
<dbReference type="AlphaFoldDB" id="A0A398CMK1"/>
<dbReference type="RefSeq" id="WP_119149048.1">
    <property type="nucleotide sequence ID" value="NZ_QXJM01000032.1"/>
</dbReference>